<protein>
    <recommendedName>
        <fullName evidence="1">Endonuclease/exonuclease/phosphatase domain-containing protein</fullName>
    </recommendedName>
</protein>
<dbReference type="STRING" id="442899.SAMN05720591_11211"/>
<dbReference type="PANTHER" id="PTHR14859">
    <property type="entry name" value="CALCOFLUOR WHITE HYPERSENSITIVE PROTEIN PRECURSOR"/>
    <property type="match status" value="1"/>
</dbReference>
<proteinExistence type="predicted"/>
<evidence type="ECO:0000313" key="2">
    <source>
        <dbReference type="EMBL" id="GEN56765.1"/>
    </source>
</evidence>
<dbReference type="InterPro" id="IPR051916">
    <property type="entry name" value="GPI-anchor_lipid_remodeler"/>
</dbReference>
<dbReference type="Proteomes" id="UP000321400">
    <property type="component" value="Unassembled WGS sequence"/>
</dbReference>
<dbReference type="InterPro" id="IPR005135">
    <property type="entry name" value="Endo/exonuclease/phosphatase"/>
</dbReference>
<dbReference type="InterPro" id="IPR036691">
    <property type="entry name" value="Endo/exonu/phosph_ase_sf"/>
</dbReference>
<dbReference type="RefSeq" id="WP_089801437.1">
    <property type="nucleotide sequence ID" value="NZ_BJYE01000012.1"/>
</dbReference>
<feature type="domain" description="Endonuclease/exonuclease/phosphatase" evidence="1">
    <location>
        <begin position="19"/>
        <end position="254"/>
    </location>
</feature>
<evidence type="ECO:0000313" key="3">
    <source>
        <dbReference type="Proteomes" id="UP000321400"/>
    </source>
</evidence>
<keyword evidence="3" id="KW-1185">Reference proteome</keyword>
<accession>A0A511X1F3</accession>
<dbReference type="GO" id="GO:0003824">
    <property type="term" value="F:catalytic activity"/>
    <property type="evidence" value="ECO:0007669"/>
    <property type="project" value="InterPro"/>
</dbReference>
<dbReference type="Gene3D" id="3.60.10.10">
    <property type="entry name" value="Endonuclease/exonuclease/phosphatase"/>
    <property type="match status" value="1"/>
</dbReference>
<dbReference type="AlphaFoldDB" id="A0A511X1F3"/>
<dbReference type="SUPFAM" id="SSF56219">
    <property type="entry name" value="DNase I-like"/>
    <property type="match status" value="1"/>
</dbReference>
<organism evidence="2 3">
    <name type="scientific">Halolactibacillus alkaliphilus</name>
    <dbReference type="NCBI Taxonomy" id="442899"/>
    <lineage>
        <taxon>Bacteria</taxon>
        <taxon>Bacillati</taxon>
        <taxon>Bacillota</taxon>
        <taxon>Bacilli</taxon>
        <taxon>Bacillales</taxon>
        <taxon>Bacillaceae</taxon>
        <taxon>Halolactibacillus</taxon>
    </lineage>
</organism>
<evidence type="ECO:0000259" key="1">
    <source>
        <dbReference type="Pfam" id="PF03372"/>
    </source>
</evidence>
<dbReference type="PANTHER" id="PTHR14859:SF1">
    <property type="entry name" value="PGAP2-INTERACTING PROTEIN"/>
    <property type="match status" value="1"/>
</dbReference>
<reference evidence="2 3" key="1">
    <citation type="submission" date="2019-07" db="EMBL/GenBank/DDBJ databases">
        <title>Whole genome shotgun sequence of Halolactibacillus alkaliphilus NBRC 103919.</title>
        <authorList>
            <person name="Hosoyama A."/>
            <person name="Uohara A."/>
            <person name="Ohji S."/>
            <person name="Ichikawa N."/>
        </authorList>
    </citation>
    <scope>NUCLEOTIDE SEQUENCE [LARGE SCALE GENOMIC DNA]</scope>
    <source>
        <strain evidence="2 3">NBRC 103919</strain>
    </source>
</reference>
<gene>
    <name evidence="2" type="ORF">HAL01_12290</name>
</gene>
<sequence length="264" mass="30472">MRLLTLNTHSYIEDYQMEKLDTLIEAIIMHDYDVIALQEVNQRLDALVLNNGPIKRDNFCHVLVKKLQARGADYSYYWAKAHIGYDIYEEGVALLTKHPVITSETWPLTQSTDPLNWKTRVAVKMSIDYKGEVIDIVSTHHGFWNDDSEPSKHQFDRLFKHINNRITTFILGDFNTDACVNDAGYDYLITHGLHDTYRLAKVKDSGITVPGAIDGWKHIDHHQRIDYIFVNKPLPVLHSRVIFNADNFPVVSDHFGVDVFIDFT</sequence>
<dbReference type="EMBL" id="BJYE01000012">
    <property type="protein sequence ID" value="GEN56765.1"/>
    <property type="molecule type" value="Genomic_DNA"/>
</dbReference>
<dbReference type="OrthoDB" id="9812537at2"/>
<dbReference type="Pfam" id="PF03372">
    <property type="entry name" value="Exo_endo_phos"/>
    <property type="match status" value="1"/>
</dbReference>
<dbReference type="CDD" id="cd09079">
    <property type="entry name" value="RgfB-like"/>
    <property type="match status" value="1"/>
</dbReference>
<dbReference type="GO" id="GO:0006506">
    <property type="term" value="P:GPI anchor biosynthetic process"/>
    <property type="evidence" value="ECO:0007669"/>
    <property type="project" value="TreeGrafter"/>
</dbReference>
<comment type="caution">
    <text evidence="2">The sequence shown here is derived from an EMBL/GenBank/DDBJ whole genome shotgun (WGS) entry which is preliminary data.</text>
</comment>
<dbReference type="GO" id="GO:0016020">
    <property type="term" value="C:membrane"/>
    <property type="evidence" value="ECO:0007669"/>
    <property type="project" value="GOC"/>
</dbReference>
<name>A0A511X1F3_9BACI</name>